<evidence type="ECO:0000313" key="3">
    <source>
        <dbReference type="EMBL" id="CAA6798695.1"/>
    </source>
</evidence>
<name>A0A6S6RRZ0_9BACT</name>
<evidence type="ECO:0000259" key="2">
    <source>
        <dbReference type="Pfam" id="PF13175"/>
    </source>
</evidence>
<dbReference type="EMBL" id="CACVAQ010000010">
    <property type="protein sequence ID" value="CAA6798695.1"/>
    <property type="molecule type" value="Genomic_DNA"/>
</dbReference>
<dbReference type="InterPro" id="IPR051396">
    <property type="entry name" value="Bact_Antivir_Def_Nuclease"/>
</dbReference>
<dbReference type="CDD" id="cd00267">
    <property type="entry name" value="ABC_ATPase"/>
    <property type="match status" value="1"/>
</dbReference>
<feature type="coiled-coil region" evidence="1">
    <location>
        <begin position="147"/>
        <end position="181"/>
    </location>
</feature>
<feature type="domain" description="Endonuclease GajA/Old nuclease/RecF-like AAA" evidence="2">
    <location>
        <begin position="7"/>
        <end position="379"/>
    </location>
</feature>
<proteinExistence type="predicted"/>
<dbReference type="PANTHER" id="PTHR43581">
    <property type="entry name" value="ATP/GTP PHOSPHATASE"/>
    <property type="match status" value="1"/>
</dbReference>
<sequence>MKEHDLKISLRNIRAIEQADIILDGITVLAGENGCGKSTISKLAYYIFKTSIEFDAIVEGKLKEYLHEITNTLITLFRDLHFTYNVINENEFSELRKLIVDVNLDRLGILIVVKTINDLVDTLVSYSGREKVKNIPRIKYILRDVLRSEALEDKDTVKELLEKLRKAVLEKRQNTENLKKSRPVTFLHEELELAFYDNPLPPNNYVVKEYGEAIIEPDKKNISPFYSIRNTAYIDSPMMLGVSEFTGRRKHWEYLNSVLSKHGTRINDKNIDKIFKEDILNGEANLSEQTVLLSNMFIYKRKDGKEFNLLECATGIKSFAVLQILFKNGFLTNKTLLIIDEPEAHLHPQWVVEYARLIVLLHKHVGVRFLIASHHPDMVSAIKYISEKEQVDDKLHYYLAEQTGEEFKYNYKELGTDIEAIFESFNIAFERMDLYGNTE</sequence>
<dbReference type="Pfam" id="PF13175">
    <property type="entry name" value="AAA_15"/>
    <property type="match status" value="1"/>
</dbReference>
<dbReference type="Gene3D" id="3.40.50.300">
    <property type="entry name" value="P-loop containing nucleotide triphosphate hydrolases"/>
    <property type="match status" value="2"/>
</dbReference>
<accession>A0A6S6RRZ0</accession>
<keyword evidence="1" id="KW-0175">Coiled coil</keyword>
<dbReference type="SUPFAM" id="SSF52540">
    <property type="entry name" value="P-loop containing nucleoside triphosphate hydrolases"/>
    <property type="match status" value="1"/>
</dbReference>
<gene>
    <name evidence="3" type="ORF">HELGO_WM10090</name>
</gene>
<organism evidence="3">
    <name type="scientific">uncultured Aureispira sp</name>
    <dbReference type="NCBI Taxonomy" id="1331704"/>
    <lineage>
        <taxon>Bacteria</taxon>
        <taxon>Pseudomonadati</taxon>
        <taxon>Bacteroidota</taxon>
        <taxon>Saprospiria</taxon>
        <taxon>Saprospirales</taxon>
        <taxon>Saprospiraceae</taxon>
        <taxon>Aureispira</taxon>
        <taxon>environmental samples</taxon>
    </lineage>
</organism>
<dbReference type="InterPro" id="IPR041685">
    <property type="entry name" value="AAA_GajA/Old/RecF-like"/>
</dbReference>
<dbReference type="InterPro" id="IPR027417">
    <property type="entry name" value="P-loop_NTPase"/>
</dbReference>
<reference evidence="3" key="1">
    <citation type="submission" date="2020-01" db="EMBL/GenBank/DDBJ databases">
        <authorList>
            <person name="Meier V. D."/>
            <person name="Meier V D."/>
        </authorList>
    </citation>
    <scope>NUCLEOTIDE SEQUENCE</scope>
    <source>
        <strain evidence="3">HLG_WM_MAG_10</strain>
    </source>
</reference>
<dbReference type="PANTHER" id="PTHR43581:SF2">
    <property type="entry name" value="EXCINUCLEASE ATPASE SUBUNIT"/>
    <property type="match status" value="1"/>
</dbReference>
<evidence type="ECO:0000256" key="1">
    <source>
        <dbReference type="SAM" id="Coils"/>
    </source>
</evidence>
<dbReference type="AlphaFoldDB" id="A0A6S6RRZ0"/>
<protein>
    <recommendedName>
        <fullName evidence="2">Endonuclease GajA/Old nuclease/RecF-like AAA domain-containing protein</fullName>
    </recommendedName>
</protein>